<gene>
    <name evidence="1" type="ORF">NGM99_14010</name>
</gene>
<evidence type="ECO:0000313" key="2">
    <source>
        <dbReference type="Proteomes" id="UP001205906"/>
    </source>
</evidence>
<proteinExistence type="predicted"/>
<reference evidence="1 2" key="1">
    <citation type="submission" date="2022-06" db="EMBL/GenBank/DDBJ databases">
        <title>Mesorhizobium sp. strain RP14 Genome sequencing and assembly.</title>
        <authorList>
            <person name="Kim I."/>
        </authorList>
    </citation>
    <scope>NUCLEOTIDE SEQUENCE [LARGE SCALE GENOMIC DNA]</scope>
    <source>
        <strain evidence="2">RP14(2022)</strain>
    </source>
</reference>
<keyword evidence="2" id="KW-1185">Reference proteome</keyword>
<name>A0ABT1C7T1_9HYPH</name>
<protein>
    <submittedName>
        <fullName evidence="1">Uncharacterized protein</fullName>
    </submittedName>
</protein>
<sequence>MFEGSERLDRLEPLGVSRRVRPCGRSGYIDELGERFSRFAGRDGTIESTLASVQRILKCVSAMRDRPEHQQSQRLVNGFDLDCLPETLNTDGRRELQISHRSLGLLFLFGRSAANAGESEEVASKC</sequence>
<comment type="caution">
    <text evidence="1">The sequence shown here is derived from an EMBL/GenBank/DDBJ whole genome shotgun (WGS) entry which is preliminary data.</text>
</comment>
<evidence type="ECO:0000313" key="1">
    <source>
        <dbReference type="EMBL" id="MCO6050895.1"/>
    </source>
</evidence>
<organism evidence="1 2">
    <name type="scientific">Mesorhizobium liriopis</name>
    <dbReference type="NCBI Taxonomy" id="2953882"/>
    <lineage>
        <taxon>Bacteria</taxon>
        <taxon>Pseudomonadati</taxon>
        <taxon>Pseudomonadota</taxon>
        <taxon>Alphaproteobacteria</taxon>
        <taxon>Hyphomicrobiales</taxon>
        <taxon>Phyllobacteriaceae</taxon>
        <taxon>Mesorhizobium</taxon>
    </lineage>
</organism>
<dbReference type="Proteomes" id="UP001205906">
    <property type="component" value="Unassembled WGS sequence"/>
</dbReference>
<accession>A0ABT1C7T1</accession>
<dbReference type="EMBL" id="JAMXQS010000006">
    <property type="protein sequence ID" value="MCO6050895.1"/>
    <property type="molecule type" value="Genomic_DNA"/>
</dbReference>